<dbReference type="eggNOG" id="COG1595">
    <property type="taxonomic scope" value="Bacteria"/>
</dbReference>
<dbReference type="InterPro" id="IPR007630">
    <property type="entry name" value="RNA_pol_sigma70_r4"/>
</dbReference>
<dbReference type="Gene3D" id="1.10.1740.10">
    <property type="match status" value="1"/>
</dbReference>
<comment type="similarity">
    <text evidence="1">Belongs to the sigma-70 factor family. ECF subfamily.</text>
</comment>
<comment type="caution">
    <text evidence="8">The sequence shown here is derived from an EMBL/GenBank/DDBJ whole genome shotgun (WGS) entry which is preliminary data.</text>
</comment>
<reference evidence="9" key="1">
    <citation type="submission" date="2016-01" db="EMBL/GenBank/DDBJ databases">
        <title>Draft genome of Chromobacterium sp. F49.</title>
        <authorList>
            <person name="Hong K.W."/>
        </authorList>
    </citation>
    <scope>NUCLEOTIDE SEQUENCE [LARGE SCALE GENOMIC DNA]</scope>
    <source>
        <strain evidence="9">M63</strain>
    </source>
</reference>
<evidence type="ECO:0000256" key="5">
    <source>
        <dbReference type="ARBA" id="ARBA00023163"/>
    </source>
</evidence>
<dbReference type="InterPro" id="IPR036388">
    <property type="entry name" value="WH-like_DNA-bd_sf"/>
</dbReference>
<dbReference type="SUPFAM" id="SSF88946">
    <property type="entry name" value="Sigma2 domain of RNA polymerase sigma factors"/>
    <property type="match status" value="1"/>
</dbReference>
<dbReference type="CDD" id="cd06171">
    <property type="entry name" value="Sigma70_r4"/>
    <property type="match status" value="1"/>
</dbReference>
<feature type="domain" description="RNA polymerase sigma-70 region 4" evidence="7">
    <location>
        <begin position="136"/>
        <end position="180"/>
    </location>
</feature>
<dbReference type="InterPro" id="IPR039425">
    <property type="entry name" value="RNA_pol_sigma-70-like"/>
</dbReference>
<evidence type="ECO:0000259" key="6">
    <source>
        <dbReference type="Pfam" id="PF04542"/>
    </source>
</evidence>
<keyword evidence="2" id="KW-0805">Transcription regulation</keyword>
<dbReference type="EMBL" id="LQRA01000121">
    <property type="protein sequence ID" value="KZE70460.1"/>
    <property type="molecule type" value="Genomic_DNA"/>
</dbReference>
<dbReference type="Pfam" id="PF04542">
    <property type="entry name" value="Sigma70_r2"/>
    <property type="match status" value="1"/>
</dbReference>
<evidence type="ECO:0000313" key="9">
    <source>
        <dbReference type="Proteomes" id="UP000076563"/>
    </source>
</evidence>
<dbReference type="GO" id="GO:0016987">
    <property type="term" value="F:sigma factor activity"/>
    <property type="evidence" value="ECO:0007669"/>
    <property type="project" value="UniProtKB-KW"/>
</dbReference>
<dbReference type="AlphaFoldDB" id="A0A163SYT3"/>
<keyword evidence="4" id="KW-0238">DNA-binding</keyword>
<keyword evidence="9" id="KW-1185">Reference proteome</keyword>
<evidence type="ECO:0000256" key="1">
    <source>
        <dbReference type="ARBA" id="ARBA00010641"/>
    </source>
</evidence>
<evidence type="ECO:0000256" key="4">
    <source>
        <dbReference type="ARBA" id="ARBA00023125"/>
    </source>
</evidence>
<keyword evidence="5" id="KW-0804">Transcription</keyword>
<dbReference type="NCBIfam" id="TIGR02937">
    <property type="entry name" value="sigma70-ECF"/>
    <property type="match status" value="1"/>
</dbReference>
<dbReference type="Gene3D" id="1.10.10.10">
    <property type="entry name" value="Winged helix-like DNA-binding domain superfamily/Winged helix DNA-binding domain"/>
    <property type="match status" value="1"/>
</dbReference>
<keyword evidence="3" id="KW-0731">Sigma factor</keyword>
<evidence type="ECO:0000256" key="3">
    <source>
        <dbReference type="ARBA" id="ARBA00023082"/>
    </source>
</evidence>
<dbReference type="PANTHER" id="PTHR43133">
    <property type="entry name" value="RNA POLYMERASE ECF-TYPE SIGMA FACTO"/>
    <property type="match status" value="1"/>
</dbReference>
<dbReference type="GO" id="GO:0003677">
    <property type="term" value="F:DNA binding"/>
    <property type="evidence" value="ECO:0007669"/>
    <property type="project" value="UniProtKB-KW"/>
</dbReference>
<proteinExistence type="inferred from homology"/>
<dbReference type="OrthoDB" id="9784272at2"/>
<dbReference type="STRING" id="1007103.GCA_000213315_05396"/>
<evidence type="ECO:0000259" key="7">
    <source>
        <dbReference type="Pfam" id="PF04545"/>
    </source>
</evidence>
<feature type="domain" description="RNA polymerase sigma-70 region 2" evidence="6">
    <location>
        <begin position="24"/>
        <end position="92"/>
    </location>
</feature>
<organism evidence="8 9">
    <name type="scientific">Paenibacillus elgii</name>
    <dbReference type="NCBI Taxonomy" id="189691"/>
    <lineage>
        <taxon>Bacteria</taxon>
        <taxon>Bacillati</taxon>
        <taxon>Bacillota</taxon>
        <taxon>Bacilli</taxon>
        <taxon>Bacillales</taxon>
        <taxon>Paenibacillaceae</taxon>
        <taxon>Paenibacillus</taxon>
    </lineage>
</organism>
<dbReference type="Pfam" id="PF04545">
    <property type="entry name" value="Sigma70_r4"/>
    <property type="match status" value="1"/>
</dbReference>
<accession>A0A163SYT3</accession>
<dbReference type="RefSeq" id="WP_063188403.1">
    <property type="nucleotide sequence ID" value="NZ_LQRA01000121.1"/>
</dbReference>
<sequence>MQHYSDEQLMELIKAKQSEALHALYDRYAKLVYSFAMKARKDPEFARDVVQLVYTRIWTTESGYDPAKGLFVNWLLTVTRNLTIDQLRKLRKQSALVTLEHRIEAELSAVEAHPFADPVSRKLFKQQLEEAYRYMSEQQIKLIRLFYWEGYTLSEIAEMLEEPLGTVKSRLHQSLKLLRKHMTSWREE</sequence>
<dbReference type="SUPFAM" id="SSF88659">
    <property type="entry name" value="Sigma3 and sigma4 domains of RNA polymerase sigma factors"/>
    <property type="match status" value="1"/>
</dbReference>
<dbReference type="Proteomes" id="UP000076563">
    <property type="component" value="Unassembled WGS sequence"/>
</dbReference>
<dbReference type="InterPro" id="IPR007627">
    <property type="entry name" value="RNA_pol_sigma70_r2"/>
</dbReference>
<gene>
    <name evidence="8" type="ORF">AV654_06115</name>
</gene>
<name>A0A163SYT3_9BACL</name>
<dbReference type="InterPro" id="IPR013325">
    <property type="entry name" value="RNA_pol_sigma_r2"/>
</dbReference>
<dbReference type="PANTHER" id="PTHR43133:SF62">
    <property type="entry name" value="RNA POLYMERASE SIGMA FACTOR SIGZ"/>
    <property type="match status" value="1"/>
</dbReference>
<dbReference type="InterPro" id="IPR013324">
    <property type="entry name" value="RNA_pol_sigma_r3/r4-like"/>
</dbReference>
<evidence type="ECO:0000313" key="8">
    <source>
        <dbReference type="EMBL" id="KZE70460.1"/>
    </source>
</evidence>
<evidence type="ECO:0000256" key="2">
    <source>
        <dbReference type="ARBA" id="ARBA00023015"/>
    </source>
</evidence>
<dbReference type="GO" id="GO:0006352">
    <property type="term" value="P:DNA-templated transcription initiation"/>
    <property type="evidence" value="ECO:0007669"/>
    <property type="project" value="InterPro"/>
</dbReference>
<protein>
    <submittedName>
        <fullName evidence="8">RNA polymerase</fullName>
    </submittedName>
</protein>
<dbReference type="InterPro" id="IPR014284">
    <property type="entry name" value="RNA_pol_sigma-70_dom"/>
</dbReference>